<dbReference type="InterPro" id="IPR004840">
    <property type="entry name" value="Amino_acid_permease_CS"/>
</dbReference>
<feature type="transmembrane region" description="Helical" evidence="11">
    <location>
        <begin position="702"/>
        <end position="718"/>
    </location>
</feature>
<dbReference type="PROSITE" id="PS00218">
    <property type="entry name" value="AMINO_ACID_PERMEASE_1"/>
    <property type="match status" value="1"/>
</dbReference>
<dbReference type="SFLD" id="SFLDG01168">
    <property type="entry name" value="Ferric_reductase_subgroup_(FRE"/>
    <property type="match status" value="1"/>
</dbReference>
<feature type="transmembrane region" description="Helical" evidence="11">
    <location>
        <begin position="211"/>
        <end position="244"/>
    </location>
</feature>
<dbReference type="SFLD" id="SFLDS00052">
    <property type="entry name" value="Ferric_Reductase_Domain"/>
    <property type="match status" value="1"/>
</dbReference>
<gene>
    <name evidence="13" type="ORF">D9758_018628</name>
</gene>
<dbReference type="Pfam" id="PF08022">
    <property type="entry name" value="FAD_binding_8"/>
    <property type="match status" value="1"/>
</dbReference>
<feature type="transmembrane region" description="Helical" evidence="11">
    <location>
        <begin position="432"/>
        <end position="455"/>
    </location>
</feature>
<feature type="transmembrane region" description="Helical" evidence="11">
    <location>
        <begin position="305"/>
        <end position="324"/>
    </location>
</feature>
<dbReference type="InterPro" id="IPR013112">
    <property type="entry name" value="FAD-bd_8"/>
</dbReference>
<proteinExistence type="predicted"/>
<evidence type="ECO:0000256" key="2">
    <source>
        <dbReference type="ARBA" id="ARBA00022448"/>
    </source>
</evidence>
<organism evidence="13 14">
    <name type="scientific">Tetrapyrgos nigripes</name>
    <dbReference type="NCBI Taxonomy" id="182062"/>
    <lineage>
        <taxon>Eukaryota</taxon>
        <taxon>Fungi</taxon>
        <taxon>Dikarya</taxon>
        <taxon>Basidiomycota</taxon>
        <taxon>Agaricomycotina</taxon>
        <taxon>Agaricomycetes</taxon>
        <taxon>Agaricomycetidae</taxon>
        <taxon>Agaricales</taxon>
        <taxon>Marasmiineae</taxon>
        <taxon>Marasmiaceae</taxon>
        <taxon>Tetrapyrgos</taxon>
    </lineage>
</organism>
<evidence type="ECO:0000256" key="6">
    <source>
        <dbReference type="ARBA" id="ARBA00022989"/>
    </source>
</evidence>
<sequence length="1237" mass="136600">MAGERTSNDSEAQVQAVVVEARNSESVKSMNISELVHTTRMPLQNDQGNPGNPLLHHGTLQRKIKSRHITMISLGGVIGTGLFLNTATGLMNGGPLGLLLAYVFCSTIAFSVMLCLAEMLTLLPVQGGHVTLAERFVGRSWSFGVGWLYWLNWALVFPAELVACGVIIGYWDKETSSAVYIMVAFVICIFLNSFTAGFYGEAEFWFASIKGIYIVMLLSLRATAYNGAALVLTIVGVIILSIIVDAGGGPQGGAIGFRYWRSPGPFNQELRVLWAVSLASGLIVALAAGEAKYPRKNIPKSVKTVYIRICLFYVLGALCVGLLVSQDDPALNLGDSTAASSPFVIAFQRAGIEAVPHIVNGALLTAAWSAGNADVYTSSRALYGLALAGNAPKVFLKTTKRGLPWVALIPSAAFGLLGLMSLGDSAGTVFNYFVNLTSTAGLVCWFAIGVIYLRFQAGMKAQGLKREDLPYSHFLAPYAGWYTVFFTLLICLFSGFKNFIQNYWDAPTFVTNYLPLPLLPLFVLGHRLITRTPFVSAKTMDLTSEVAEFDKMEQEDQEREELETELEKEGEEFRTRETEGITLGKYTLRKTRRRMRRLCTMFEIFKKSDCVPFRRSTEDLKKDKIKESSQLKLSTFQDMSNLTTNDYQALSKRNKEYSYYMWYFTASFIGLLTLVNIFSIAFSKLPRRPDSKRNCSTSNERLALSRLPLALVNVYRVLAYRTTLNITKSFSINLAEVGVCAMYAMALFTLEFINTTSVAGESLNIDYWKDRAGIMAASQFPLIVALGMKNNIISLLTGIGYEKLSFIHRMVSRVVFVLLCVHVGGELESGYQISTRNGSFTAIGFMAFLAFAVLVFVVSNRFVRVRAYEFFFYGHIALALIVLGGAHYHTNERGYTNYIWPCFLLWGLDRFIRLLRMVAFNWHSFNSLSKANEIDASLELVTSDTVRLTVKRPSHFWWAPGQFVYLSAPNVSTFPLEGHPLTIARHRSLKPVIDLSSAGITTHSSDEESQKAALPATSGKKLRELTFLINVHDGFTKKLREAAIHNQTIKVLLDGPYGFPTNVDTSDTIILVAGGTGVTFTLPIFSDVILRVRSSKSRCKRLTFVWSVRDPAYIDMISADFSSLSNIISDSISVNICLFVTGGEIDSRPRPILFESVTTDEKLKDLVTVSSGRPDLPSILEDEIAQTRDGTVCVVSCGSQSVARAVRKSLGLSVGGLGTIMRGGASVTLHEETFGYA</sequence>
<evidence type="ECO:0000256" key="3">
    <source>
        <dbReference type="ARBA" id="ARBA00022692"/>
    </source>
</evidence>
<dbReference type="InterPro" id="IPR017938">
    <property type="entry name" value="Riboflavin_synthase-like_b-brl"/>
</dbReference>
<dbReference type="AlphaFoldDB" id="A0A8H5EZD8"/>
<keyword evidence="4" id="KW-0029">Amino-acid transport</keyword>
<keyword evidence="3 11" id="KW-0812">Transmembrane</keyword>
<feature type="domain" description="FAD-binding FR-type" evidence="12">
    <location>
        <begin position="920"/>
        <end position="1063"/>
    </location>
</feature>
<dbReference type="GO" id="GO:0016491">
    <property type="term" value="F:oxidoreductase activity"/>
    <property type="evidence" value="ECO:0007669"/>
    <property type="project" value="UniProtKB-KW"/>
</dbReference>
<dbReference type="InterPro" id="IPR013130">
    <property type="entry name" value="Fe3_Rdtase_TM_dom"/>
</dbReference>
<dbReference type="PROSITE" id="PS51384">
    <property type="entry name" value="FAD_FR"/>
    <property type="match status" value="1"/>
</dbReference>
<feature type="transmembrane region" description="Helical" evidence="11">
    <location>
        <begin position="660"/>
        <end position="682"/>
    </location>
</feature>
<keyword evidence="2" id="KW-0813">Transport</keyword>
<evidence type="ECO:0000256" key="10">
    <source>
        <dbReference type="SAM" id="Coils"/>
    </source>
</evidence>
<feature type="transmembrane region" description="Helical" evidence="11">
    <location>
        <begin position="146"/>
        <end position="171"/>
    </location>
</feature>
<dbReference type="Pfam" id="PF00324">
    <property type="entry name" value="AA_permease"/>
    <property type="match status" value="1"/>
</dbReference>
<evidence type="ECO:0000256" key="7">
    <source>
        <dbReference type="ARBA" id="ARBA00023002"/>
    </source>
</evidence>
<evidence type="ECO:0000256" key="11">
    <source>
        <dbReference type="SAM" id="Phobius"/>
    </source>
</evidence>
<dbReference type="Gene3D" id="1.20.1740.10">
    <property type="entry name" value="Amino acid/polyamine transporter I"/>
    <property type="match status" value="1"/>
</dbReference>
<feature type="transmembrane region" description="Helical" evidence="11">
    <location>
        <begin position="870"/>
        <end position="889"/>
    </location>
</feature>
<dbReference type="InterPro" id="IPR013121">
    <property type="entry name" value="Fe_red_NAD-bd_6"/>
</dbReference>
<feature type="transmembrane region" description="Helical" evidence="11">
    <location>
        <begin position="69"/>
        <end position="87"/>
    </location>
</feature>
<dbReference type="Proteomes" id="UP000559256">
    <property type="component" value="Unassembled WGS sequence"/>
</dbReference>
<evidence type="ECO:0000313" key="14">
    <source>
        <dbReference type="Proteomes" id="UP000559256"/>
    </source>
</evidence>
<keyword evidence="8" id="KW-0406">Ion transport</keyword>
<dbReference type="InterPro" id="IPR050524">
    <property type="entry name" value="APC_YAT"/>
</dbReference>
<comment type="caution">
    <text evidence="13">The sequence shown here is derived from an EMBL/GenBank/DDBJ whole genome shotgun (WGS) entry which is preliminary data.</text>
</comment>
<feature type="transmembrane region" description="Helical" evidence="11">
    <location>
        <begin position="475"/>
        <end position="496"/>
    </location>
</feature>
<dbReference type="GO" id="GO:0015171">
    <property type="term" value="F:amino acid transmembrane transporter activity"/>
    <property type="evidence" value="ECO:0007669"/>
    <property type="project" value="TreeGrafter"/>
</dbReference>
<keyword evidence="14" id="KW-1185">Reference proteome</keyword>
<evidence type="ECO:0000313" key="13">
    <source>
        <dbReference type="EMBL" id="KAF5318205.1"/>
    </source>
</evidence>
<keyword evidence="5" id="KW-0249">Electron transport</keyword>
<dbReference type="InterPro" id="IPR039261">
    <property type="entry name" value="FNR_nucleotide-bd"/>
</dbReference>
<keyword evidence="9 11" id="KW-0472">Membrane</keyword>
<feature type="transmembrane region" description="Helical" evidence="11">
    <location>
        <begin position="272"/>
        <end position="293"/>
    </location>
</feature>
<dbReference type="SUPFAM" id="SSF52343">
    <property type="entry name" value="Ferredoxin reductase-like, C-terminal NADP-linked domain"/>
    <property type="match status" value="1"/>
</dbReference>
<dbReference type="Pfam" id="PF08030">
    <property type="entry name" value="NAD_binding_6"/>
    <property type="match status" value="1"/>
</dbReference>
<comment type="subcellular location">
    <subcellularLocation>
        <location evidence="1">Membrane</location>
        <topology evidence="1">Multi-pass membrane protein</topology>
    </subcellularLocation>
</comment>
<evidence type="ECO:0000259" key="12">
    <source>
        <dbReference type="PROSITE" id="PS51384"/>
    </source>
</evidence>
<evidence type="ECO:0000256" key="1">
    <source>
        <dbReference type="ARBA" id="ARBA00004141"/>
    </source>
</evidence>
<dbReference type="OrthoDB" id="10062876at2759"/>
<dbReference type="InterPro" id="IPR017927">
    <property type="entry name" value="FAD-bd_FR_type"/>
</dbReference>
<dbReference type="InterPro" id="IPR004841">
    <property type="entry name" value="AA-permease/SLC12A_dom"/>
</dbReference>
<feature type="coiled-coil region" evidence="10">
    <location>
        <begin position="552"/>
        <end position="579"/>
    </location>
</feature>
<feature type="transmembrane region" description="Helical" evidence="11">
    <location>
        <begin position="402"/>
        <end position="420"/>
    </location>
</feature>
<feature type="transmembrane region" description="Helical" evidence="11">
    <location>
        <begin position="810"/>
        <end position="827"/>
    </location>
</feature>
<feature type="transmembrane region" description="Helical" evidence="11">
    <location>
        <begin position="773"/>
        <end position="798"/>
    </location>
</feature>
<dbReference type="Pfam" id="PF01794">
    <property type="entry name" value="Ferric_reduct"/>
    <property type="match status" value="1"/>
</dbReference>
<keyword evidence="10" id="KW-0175">Coiled coil</keyword>
<dbReference type="EMBL" id="JAACJM010000459">
    <property type="protein sequence ID" value="KAF5318205.1"/>
    <property type="molecule type" value="Genomic_DNA"/>
</dbReference>
<feature type="transmembrane region" description="Helical" evidence="11">
    <location>
        <begin position="839"/>
        <end position="858"/>
    </location>
</feature>
<feature type="transmembrane region" description="Helical" evidence="11">
    <location>
        <begin position="730"/>
        <end position="753"/>
    </location>
</feature>
<evidence type="ECO:0000256" key="8">
    <source>
        <dbReference type="ARBA" id="ARBA00023065"/>
    </source>
</evidence>
<dbReference type="PANTHER" id="PTHR43341">
    <property type="entry name" value="AMINO ACID PERMEASE"/>
    <property type="match status" value="1"/>
</dbReference>
<dbReference type="PANTHER" id="PTHR43341:SF20">
    <property type="entry name" value="AAT FAMILY AMINO ACID TRANSPORTER"/>
    <property type="match status" value="1"/>
</dbReference>
<keyword evidence="7" id="KW-0560">Oxidoreductase</keyword>
<accession>A0A8H5EZD8</accession>
<dbReference type="GO" id="GO:0016020">
    <property type="term" value="C:membrane"/>
    <property type="evidence" value="ECO:0007669"/>
    <property type="project" value="UniProtKB-SubCell"/>
</dbReference>
<protein>
    <recommendedName>
        <fullName evidence="12">FAD-binding FR-type domain-containing protein</fullName>
    </recommendedName>
</protein>
<dbReference type="CDD" id="cd06186">
    <property type="entry name" value="NOX_Duox_like_FAD_NADP"/>
    <property type="match status" value="1"/>
</dbReference>
<dbReference type="GO" id="GO:0006811">
    <property type="term" value="P:monoatomic ion transport"/>
    <property type="evidence" value="ECO:0007669"/>
    <property type="project" value="UniProtKB-KW"/>
</dbReference>
<evidence type="ECO:0000256" key="5">
    <source>
        <dbReference type="ARBA" id="ARBA00022982"/>
    </source>
</evidence>
<evidence type="ECO:0000256" key="9">
    <source>
        <dbReference type="ARBA" id="ARBA00023136"/>
    </source>
</evidence>
<feature type="transmembrane region" description="Helical" evidence="11">
    <location>
        <begin position="177"/>
        <end position="199"/>
    </location>
</feature>
<dbReference type="Gene3D" id="3.40.50.80">
    <property type="entry name" value="Nucleotide-binding domain of ferredoxin-NADP reductase (FNR) module"/>
    <property type="match status" value="1"/>
</dbReference>
<reference evidence="13 14" key="1">
    <citation type="journal article" date="2020" name="ISME J.">
        <title>Uncovering the hidden diversity of litter-decomposition mechanisms in mushroom-forming fungi.</title>
        <authorList>
            <person name="Floudas D."/>
            <person name="Bentzer J."/>
            <person name="Ahren D."/>
            <person name="Johansson T."/>
            <person name="Persson P."/>
            <person name="Tunlid A."/>
        </authorList>
    </citation>
    <scope>NUCLEOTIDE SEQUENCE [LARGE SCALE GENOMIC DNA]</scope>
    <source>
        <strain evidence="13 14">CBS 291.85</strain>
    </source>
</reference>
<keyword evidence="6 11" id="KW-1133">Transmembrane helix</keyword>
<feature type="transmembrane region" description="Helical" evidence="11">
    <location>
        <begin position="99"/>
        <end position="125"/>
    </location>
</feature>
<evidence type="ECO:0000256" key="4">
    <source>
        <dbReference type="ARBA" id="ARBA00022970"/>
    </source>
</evidence>
<name>A0A8H5EZD8_9AGAR</name>
<dbReference type="SUPFAM" id="SSF63380">
    <property type="entry name" value="Riboflavin synthase domain-like"/>
    <property type="match status" value="1"/>
</dbReference>